<dbReference type="InterPro" id="IPR019734">
    <property type="entry name" value="TPR_rpt"/>
</dbReference>
<dbReference type="InterPro" id="IPR052943">
    <property type="entry name" value="TMTC_O-mannosyl-trnsfr"/>
</dbReference>
<reference evidence="4 5" key="1">
    <citation type="journal article" date="2015" name="Microbiome">
        <title>Genomic resolution of linkages in carbon, nitrogen, and sulfur cycling among widespread estuary sediment bacteria.</title>
        <authorList>
            <person name="Baker B.J."/>
            <person name="Lazar C.S."/>
            <person name="Teske A.P."/>
            <person name="Dick G.J."/>
        </authorList>
    </citation>
    <scope>NUCLEOTIDE SEQUENCE [LARGE SCALE GENOMIC DNA]</scope>
    <source>
        <strain evidence="4">DG_54_3</strain>
    </source>
</reference>
<evidence type="ECO:0000313" key="4">
    <source>
        <dbReference type="EMBL" id="KPJ65298.1"/>
    </source>
</evidence>
<feature type="repeat" description="TPR" evidence="3">
    <location>
        <begin position="222"/>
        <end position="255"/>
    </location>
</feature>
<evidence type="ECO:0000256" key="2">
    <source>
        <dbReference type="ARBA" id="ARBA00022803"/>
    </source>
</evidence>
<dbReference type="SUPFAM" id="SSF48452">
    <property type="entry name" value="TPR-like"/>
    <property type="match status" value="1"/>
</dbReference>
<protein>
    <submittedName>
        <fullName evidence="4">Uncharacterized protein</fullName>
    </submittedName>
</protein>
<dbReference type="AlphaFoldDB" id="A0A0S7XS43"/>
<dbReference type="InterPro" id="IPR011990">
    <property type="entry name" value="TPR-like_helical_dom_sf"/>
</dbReference>
<keyword evidence="2 3" id="KW-0802">TPR repeat</keyword>
<dbReference type="SMART" id="SM00028">
    <property type="entry name" value="TPR"/>
    <property type="match status" value="5"/>
</dbReference>
<organism evidence="4 5">
    <name type="scientific">candidate division WOR-1 bacterium DG_54_3</name>
    <dbReference type="NCBI Taxonomy" id="1703775"/>
    <lineage>
        <taxon>Bacteria</taxon>
        <taxon>Bacillati</taxon>
        <taxon>Saganbacteria</taxon>
    </lineage>
</organism>
<proteinExistence type="predicted"/>
<dbReference type="PANTHER" id="PTHR44809">
    <property type="match status" value="1"/>
</dbReference>
<dbReference type="Pfam" id="PF13431">
    <property type="entry name" value="TPR_17"/>
    <property type="match status" value="1"/>
</dbReference>
<gene>
    <name evidence="4" type="ORF">AMJ44_10555</name>
</gene>
<feature type="repeat" description="TPR" evidence="3">
    <location>
        <begin position="46"/>
        <end position="79"/>
    </location>
</feature>
<name>A0A0S7XS43_UNCSA</name>
<dbReference type="Gene3D" id="1.25.40.10">
    <property type="entry name" value="Tetratricopeptide repeat domain"/>
    <property type="match status" value="4"/>
</dbReference>
<feature type="repeat" description="TPR" evidence="3">
    <location>
        <begin position="114"/>
        <end position="147"/>
    </location>
</feature>
<dbReference type="InterPro" id="IPR013105">
    <property type="entry name" value="TPR_2"/>
</dbReference>
<evidence type="ECO:0000313" key="5">
    <source>
        <dbReference type="Proteomes" id="UP000051861"/>
    </source>
</evidence>
<dbReference type="PANTHER" id="PTHR44809:SF1">
    <property type="entry name" value="PROTEIN O-MANNOSYL-TRANSFERASE TMTC1"/>
    <property type="match status" value="1"/>
</dbReference>
<dbReference type="PROSITE" id="PS50005">
    <property type="entry name" value="TPR"/>
    <property type="match status" value="5"/>
</dbReference>
<evidence type="ECO:0000256" key="1">
    <source>
        <dbReference type="ARBA" id="ARBA00022737"/>
    </source>
</evidence>
<keyword evidence="1" id="KW-0677">Repeat</keyword>
<dbReference type="Proteomes" id="UP000051861">
    <property type="component" value="Unassembled WGS sequence"/>
</dbReference>
<accession>A0A0S7XS43</accession>
<dbReference type="Pfam" id="PF07719">
    <property type="entry name" value="TPR_2"/>
    <property type="match status" value="1"/>
</dbReference>
<feature type="repeat" description="TPR" evidence="3">
    <location>
        <begin position="148"/>
        <end position="181"/>
    </location>
</feature>
<comment type="caution">
    <text evidence="4">The sequence shown here is derived from an EMBL/GenBank/DDBJ whole genome shotgun (WGS) entry which is preliminary data.</text>
</comment>
<dbReference type="PROSITE" id="PS50293">
    <property type="entry name" value="TPR_REGION"/>
    <property type="match status" value="4"/>
</dbReference>
<feature type="repeat" description="TPR" evidence="3">
    <location>
        <begin position="80"/>
        <end position="113"/>
    </location>
</feature>
<evidence type="ECO:0000256" key="3">
    <source>
        <dbReference type="PROSITE-ProRule" id="PRU00339"/>
    </source>
</evidence>
<dbReference type="Pfam" id="PF13414">
    <property type="entry name" value="TPR_11"/>
    <property type="match status" value="2"/>
</dbReference>
<dbReference type="EMBL" id="LIZX01000125">
    <property type="protein sequence ID" value="KPJ65298.1"/>
    <property type="molecule type" value="Genomic_DNA"/>
</dbReference>
<sequence length="281" mass="32121">MIYGRMTIIFFTIIIIYFLNTYQRNVVWKEGTALWSDCVLKSPNKARPHYNLGTAYQKKDMLDEAISEYKRALSITPHIAEAHINIGNVYEKKDMLDEAISEYKRALVIKPRYAKAHSNLGSAYGRKGMLDEAILKFKKAITINPNYAKAHYNLGLIYDRKGVLDEAILKFKKAIAINPDYAEAYNNLAWIYATSSNAIIRNGDEAVALAIKACELTGFRKAEVLDTLAAAYAEKGIFEKAVEYQQRAIELAPLQIKEKLKKHLQFYKSEQVYRNQQHPTI</sequence>